<dbReference type="GO" id="GO:0008718">
    <property type="term" value="F:D-amino-acid dehydrogenase activity"/>
    <property type="evidence" value="ECO:0007669"/>
    <property type="project" value="TreeGrafter"/>
</dbReference>
<keyword evidence="5" id="KW-1185">Reference proteome</keyword>
<comment type="caution">
    <text evidence="4">The sequence shown here is derived from an EMBL/GenBank/DDBJ whole genome shotgun (WGS) entry which is preliminary data.</text>
</comment>
<dbReference type="Gene3D" id="3.50.50.60">
    <property type="entry name" value="FAD/NAD(P)-binding domain"/>
    <property type="match status" value="2"/>
</dbReference>
<evidence type="ECO:0000313" key="4">
    <source>
        <dbReference type="EMBL" id="PSH54648.1"/>
    </source>
</evidence>
<dbReference type="PANTHER" id="PTHR13847:SF280">
    <property type="entry name" value="D-AMINO ACID DEHYDROGENASE"/>
    <property type="match status" value="1"/>
</dbReference>
<evidence type="ECO:0000313" key="5">
    <source>
        <dbReference type="Proteomes" id="UP000241158"/>
    </source>
</evidence>
<dbReference type="OrthoDB" id="9805337at2"/>
<dbReference type="Pfam" id="PF01266">
    <property type="entry name" value="DAO"/>
    <property type="match status" value="1"/>
</dbReference>
<dbReference type="NCBIfam" id="NF001933">
    <property type="entry name" value="PRK00711.1"/>
    <property type="match status" value="1"/>
</dbReference>
<dbReference type="SUPFAM" id="SSF54373">
    <property type="entry name" value="FAD-linked reductases, C-terminal domain"/>
    <property type="match status" value="1"/>
</dbReference>
<proteinExistence type="inferred from homology"/>
<organism evidence="4 5">
    <name type="scientific">Phyllobacterium endophyticum</name>
    <dbReference type="NCBI Taxonomy" id="1149773"/>
    <lineage>
        <taxon>Bacteria</taxon>
        <taxon>Pseudomonadati</taxon>
        <taxon>Pseudomonadota</taxon>
        <taxon>Alphaproteobacteria</taxon>
        <taxon>Hyphomicrobiales</taxon>
        <taxon>Phyllobacteriaceae</taxon>
        <taxon>Phyllobacterium</taxon>
    </lineage>
</organism>
<dbReference type="Proteomes" id="UP000241158">
    <property type="component" value="Unassembled WGS sequence"/>
</dbReference>
<dbReference type="InterPro" id="IPR036188">
    <property type="entry name" value="FAD/NAD-bd_sf"/>
</dbReference>
<evidence type="ECO:0000256" key="1">
    <source>
        <dbReference type="ARBA" id="ARBA00009410"/>
    </source>
</evidence>
<evidence type="ECO:0000259" key="3">
    <source>
        <dbReference type="Pfam" id="PF01266"/>
    </source>
</evidence>
<sequence length="412" mass="45584">MRVIIIGGGLAGVTTAYYLAIAGETVTVVEKASGVALETSFANAGLICPGHSYTWASPQAPITLIKSLFTDGQALRLKPTLDPAMYAWCWEFLKNCTNAKAHLFTSRKARLSKYSQRKLQELRQKEGLNFEGRSKGLLYLHRSQKALDLATVNMKVMTDNGLDLQALPMSKVVEVEPALKHLRDELAGGLYCPTDETGDAHLFTRALYARCVGLGVDFRFNTEVTGFETSGRDVASVSTTAGRLLADRFVIAAGTLSPRLAKFLGYKVPIYPVKGYSVTFPIDDSHFWPQVGGLDEHNLIAWAKFKDRLRFTGTAEFCGHDKSHRPEDFNHIIKAARQLFPDGADFSKPSYWAGLRPMTPSGTPILGRRRHTNLFFNTGHGHLGWTWSCGTATLVTDEMLGRKPELDFEDFS</sequence>
<dbReference type="GO" id="GO:0055130">
    <property type="term" value="P:D-alanine catabolic process"/>
    <property type="evidence" value="ECO:0007669"/>
    <property type="project" value="TreeGrafter"/>
</dbReference>
<dbReference type="PANTHER" id="PTHR13847">
    <property type="entry name" value="SARCOSINE DEHYDROGENASE-RELATED"/>
    <property type="match status" value="1"/>
</dbReference>
<gene>
    <name evidence="4" type="ORF">CU100_26075</name>
</gene>
<keyword evidence="2" id="KW-0560">Oxidoreductase</keyword>
<accession>A0A2P7AK98</accession>
<reference evidence="5" key="1">
    <citation type="submission" date="2017-11" db="EMBL/GenBank/DDBJ databases">
        <authorList>
            <person name="Kuznetsova I."/>
            <person name="Sazanova A."/>
            <person name="Chirak E."/>
            <person name="Safronova V."/>
            <person name="Willems A."/>
        </authorList>
    </citation>
    <scope>NUCLEOTIDE SEQUENCE [LARGE SCALE GENOMIC DNA]</scope>
    <source>
        <strain evidence="5">PEPV15</strain>
    </source>
</reference>
<name>A0A2P7AK98_9HYPH</name>
<dbReference type="GO" id="GO:0005886">
    <property type="term" value="C:plasma membrane"/>
    <property type="evidence" value="ECO:0007669"/>
    <property type="project" value="TreeGrafter"/>
</dbReference>
<dbReference type="RefSeq" id="WP_106719552.1">
    <property type="nucleotide sequence ID" value="NZ_JACHXT010000003.1"/>
</dbReference>
<comment type="similarity">
    <text evidence="1">Belongs to the DadA oxidoreductase family.</text>
</comment>
<evidence type="ECO:0000256" key="2">
    <source>
        <dbReference type="ARBA" id="ARBA00023002"/>
    </source>
</evidence>
<dbReference type="EMBL" id="PGGN01000008">
    <property type="protein sequence ID" value="PSH54648.1"/>
    <property type="molecule type" value="Genomic_DNA"/>
</dbReference>
<protein>
    <submittedName>
        <fullName evidence="4">Amino acid dehydrogenase</fullName>
    </submittedName>
</protein>
<dbReference type="InterPro" id="IPR006076">
    <property type="entry name" value="FAD-dep_OxRdtase"/>
</dbReference>
<dbReference type="AlphaFoldDB" id="A0A2P7AK98"/>
<dbReference type="Gene3D" id="3.30.9.10">
    <property type="entry name" value="D-Amino Acid Oxidase, subunit A, domain 2"/>
    <property type="match status" value="1"/>
</dbReference>
<feature type="domain" description="FAD dependent oxidoreductase" evidence="3">
    <location>
        <begin position="2"/>
        <end position="397"/>
    </location>
</feature>
<dbReference type="SUPFAM" id="SSF51905">
    <property type="entry name" value="FAD/NAD(P)-binding domain"/>
    <property type="match status" value="1"/>
</dbReference>
<dbReference type="GO" id="GO:0005737">
    <property type="term" value="C:cytoplasm"/>
    <property type="evidence" value="ECO:0007669"/>
    <property type="project" value="TreeGrafter"/>
</dbReference>